<dbReference type="SUPFAM" id="SSF56024">
    <property type="entry name" value="Phospholipase D/nuclease"/>
    <property type="match status" value="2"/>
</dbReference>
<sequence>MNSVIVWIFGIIIGLAILLLIALYIRGTFRDSVEYKVKNPPTPGEPRFAIAQASLSNSLITSALITDVWNDSPTIQQVRLDAIANAKRSIHFETFFITPGQRANDFAAAIAERSAAGIDVKLLVDSYGCKKMSKKYWNRLKAAGVNVLFFNPFDWKAPADYAGRTHRKLLAIDSQVAYIGGAGISDFWDGKSGSGEKEPWFDCEFRLEGEIVAVLEGVFVQHWTYASGVADLGPETFKKDQAQKPITLVTPSFNPTYRFSPIRALFQTNLLAARKRIWLASPYFFPDLNSQDLLIAAKKSGLDVKILTTSSVSDKKKVYYASYEGYGPMLAAGIEIYEYQPSMTHAKLLLIDDLWMTTGSANFDPRSFFHNDELDFSTGEPNVLKEVEQIFQRGFSKSKLASLEDWRKRSLWKRMVGQTVRFFQWQL</sequence>
<reference evidence="3 4" key="1">
    <citation type="submission" date="2021-03" db="EMBL/GenBank/DDBJ databases">
        <title>Metabolic Capacity of the Antarctic Cyanobacterium Phormidium pseudopriestleyi that Sustains Oxygenic Photosynthesis in the Presence of Hydrogen Sulfide.</title>
        <authorList>
            <person name="Lumian J.E."/>
            <person name="Jungblut A.D."/>
            <person name="Dillon M.L."/>
            <person name="Hawes I."/>
            <person name="Doran P.T."/>
            <person name="Mackey T.J."/>
            <person name="Dick G.J."/>
            <person name="Grettenberger C.L."/>
            <person name="Sumner D.Y."/>
        </authorList>
    </citation>
    <scope>NUCLEOTIDE SEQUENCE [LARGE SCALE GENOMIC DNA]</scope>
    <source>
        <strain evidence="3 4">FRX01</strain>
    </source>
</reference>
<keyword evidence="4" id="KW-1185">Reference proteome</keyword>
<evidence type="ECO:0000256" key="1">
    <source>
        <dbReference type="SAM" id="Phobius"/>
    </source>
</evidence>
<accession>A0ABS3FS88</accession>
<dbReference type="PANTHER" id="PTHR21248">
    <property type="entry name" value="CARDIOLIPIN SYNTHASE"/>
    <property type="match status" value="1"/>
</dbReference>
<dbReference type="Gene3D" id="3.30.870.10">
    <property type="entry name" value="Endonuclease Chain A"/>
    <property type="match status" value="2"/>
</dbReference>
<evidence type="ECO:0000259" key="2">
    <source>
        <dbReference type="PROSITE" id="PS50035"/>
    </source>
</evidence>
<dbReference type="EMBL" id="JAFLQW010000340">
    <property type="protein sequence ID" value="MBO0349983.1"/>
    <property type="molecule type" value="Genomic_DNA"/>
</dbReference>
<organism evidence="3 4">
    <name type="scientific">Phormidium pseudopriestleyi FRX01</name>
    <dbReference type="NCBI Taxonomy" id="1759528"/>
    <lineage>
        <taxon>Bacteria</taxon>
        <taxon>Bacillati</taxon>
        <taxon>Cyanobacteriota</taxon>
        <taxon>Cyanophyceae</taxon>
        <taxon>Oscillatoriophycideae</taxon>
        <taxon>Oscillatoriales</taxon>
        <taxon>Oscillatoriaceae</taxon>
        <taxon>Phormidium</taxon>
    </lineage>
</organism>
<keyword evidence="1" id="KW-0472">Membrane</keyword>
<dbReference type="InterPro" id="IPR025202">
    <property type="entry name" value="PLD-like_dom"/>
</dbReference>
<dbReference type="PANTHER" id="PTHR21248:SF22">
    <property type="entry name" value="PHOSPHOLIPASE D"/>
    <property type="match status" value="1"/>
</dbReference>
<evidence type="ECO:0000313" key="4">
    <source>
        <dbReference type="Proteomes" id="UP000664844"/>
    </source>
</evidence>
<keyword evidence="1" id="KW-1133">Transmembrane helix</keyword>
<dbReference type="Pfam" id="PF13091">
    <property type="entry name" value="PLDc_2"/>
    <property type="match status" value="2"/>
</dbReference>
<feature type="domain" description="PLD phosphodiesterase" evidence="2">
    <location>
        <begin position="161"/>
        <end position="188"/>
    </location>
</feature>
<dbReference type="RefSeq" id="WP_207088487.1">
    <property type="nucleotide sequence ID" value="NZ_JAFLQW010000340.1"/>
</dbReference>
<dbReference type="InterPro" id="IPR001736">
    <property type="entry name" value="PLipase_D/transphosphatidylase"/>
</dbReference>
<gene>
    <name evidence="3" type="ORF">J0895_12845</name>
</gene>
<name>A0ABS3FS88_9CYAN</name>
<protein>
    <submittedName>
        <fullName evidence="3">Cardiolipin synthase B</fullName>
    </submittedName>
</protein>
<comment type="caution">
    <text evidence="3">The sequence shown here is derived from an EMBL/GenBank/DDBJ whole genome shotgun (WGS) entry which is preliminary data.</text>
</comment>
<dbReference type="CDD" id="cd09159">
    <property type="entry name" value="PLDc_ybhO_like_2"/>
    <property type="match status" value="1"/>
</dbReference>
<dbReference type="SMART" id="SM00155">
    <property type="entry name" value="PLDc"/>
    <property type="match status" value="2"/>
</dbReference>
<dbReference type="Proteomes" id="UP000664844">
    <property type="component" value="Unassembled WGS sequence"/>
</dbReference>
<feature type="transmembrane region" description="Helical" evidence="1">
    <location>
        <begin position="6"/>
        <end position="25"/>
    </location>
</feature>
<feature type="domain" description="PLD phosphodiesterase" evidence="2">
    <location>
        <begin position="340"/>
        <end position="367"/>
    </location>
</feature>
<proteinExistence type="predicted"/>
<dbReference type="CDD" id="cd09110">
    <property type="entry name" value="PLDc_CLS_1"/>
    <property type="match status" value="1"/>
</dbReference>
<evidence type="ECO:0000313" key="3">
    <source>
        <dbReference type="EMBL" id="MBO0349983.1"/>
    </source>
</evidence>
<keyword evidence="1" id="KW-0812">Transmembrane</keyword>
<dbReference type="PROSITE" id="PS50035">
    <property type="entry name" value="PLD"/>
    <property type="match status" value="2"/>
</dbReference>